<dbReference type="CDD" id="cd00130">
    <property type="entry name" value="PAS"/>
    <property type="match status" value="1"/>
</dbReference>
<dbReference type="CDD" id="cd00082">
    <property type="entry name" value="HisKA"/>
    <property type="match status" value="1"/>
</dbReference>
<dbReference type="PRINTS" id="PR00344">
    <property type="entry name" value="BCTRLSENSOR"/>
</dbReference>
<keyword evidence="6" id="KW-0808">Transferase</keyword>
<dbReference type="Pfam" id="PF02518">
    <property type="entry name" value="HATPase_c"/>
    <property type="match status" value="1"/>
</dbReference>
<dbReference type="GO" id="GO:0005886">
    <property type="term" value="C:plasma membrane"/>
    <property type="evidence" value="ECO:0007669"/>
    <property type="project" value="UniProtKB-SubCell"/>
</dbReference>
<keyword evidence="7 15" id="KW-0812">Transmembrane</keyword>
<dbReference type="InterPro" id="IPR004358">
    <property type="entry name" value="Sig_transdc_His_kin-like_C"/>
</dbReference>
<comment type="subcellular location">
    <subcellularLocation>
        <location evidence="2">Cell membrane</location>
        <topology evidence="2">Multi-pass membrane protein</topology>
    </subcellularLocation>
</comment>
<reference evidence="19 20" key="1">
    <citation type="submission" date="2016-07" db="EMBL/GenBank/DDBJ databases">
        <title>Draft genome of Scalindua rubra, obtained from a brine-seawater interface in the Red Sea, sheds light on salt adaptation in anammox bacteria.</title>
        <authorList>
            <person name="Speth D.R."/>
            <person name="Lagkouvardos I."/>
            <person name="Wang Y."/>
            <person name="Qian P.-Y."/>
            <person name="Dutilh B.E."/>
            <person name="Jetten M.S."/>
        </authorList>
    </citation>
    <scope>NUCLEOTIDE SEQUENCE [LARGE SCALE GENOMIC DNA]</scope>
    <source>
        <strain evidence="19">BSI-1</strain>
    </source>
</reference>
<evidence type="ECO:0000256" key="6">
    <source>
        <dbReference type="ARBA" id="ARBA00022679"/>
    </source>
</evidence>
<evidence type="ECO:0000256" key="9">
    <source>
        <dbReference type="ARBA" id="ARBA00022777"/>
    </source>
</evidence>
<evidence type="ECO:0000259" key="17">
    <source>
        <dbReference type="PROSITE" id="PS50112"/>
    </source>
</evidence>
<dbReference type="InterPro" id="IPR003660">
    <property type="entry name" value="HAMP_dom"/>
</dbReference>
<dbReference type="PANTHER" id="PTHR43065:SF10">
    <property type="entry name" value="PEROXIDE STRESS-ACTIVATED HISTIDINE KINASE MAK3"/>
    <property type="match status" value="1"/>
</dbReference>
<dbReference type="CDD" id="cd06225">
    <property type="entry name" value="HAMP"/>
    <property type="match status" value="1"/>
</dbReference>
<evidence type="ECO:0000256" key="4">
    <source>
        <dbReference type="ARBA" id="ARBA00022475"/>
    </source>
</evidence>
<dbReference type="SUPFAM" id="SSF55785">
    <property type="entry name" value="PYP-like sensor domain (PAS domain)"/>
    <property type="match status" value="1"/>
</dbReference>
<dbReference type="Gene3D" id="1.10.287.130">
    <property type="match status" value="1"/>
</dbReference>
<dbReference type="Gene3D" id="3.30.565.10">
    <property type="entry name" value="Histidine kinase-like ATPase, C-terminal domain"/>
    <property type="match status" value="1"/>
</dbReference>
<evidence type="ECO:0000313" key="19">
    <source>
        <dbReference type="EMBL" id="ODS34322.1"/>
    </source>
</evidence>
<evidence type="ECO:0000256" key="11">
    <source>
        <dbReference type="ARBA" id="ARBA00022989"/>
    </source>
</evidence>
<evidence type="ECO:0000256" key="14">
    <source>
        <dbReference type="SAM" id="Coils"/>
    </source>
</evidence>
<keyword evidence="11 15" id="KW-1133">Transmembrane helix</keyword>
<dbReference type="SMART" id="SM00388">
    <property type="entry name" value="HisKA"/>
    <property type="match status" value="1"/>
</dbReference>
<accession>A0A1E3XFA6</accession>
<evidence type="ECO:0000256" key="8">
    <source>
        <dbReference type="ARBA" id="ARBA00022741"/>
    </source>
</evidence>
<feature type="domain" description="Histidine kinase" evidence="16">
    <location>
        <begin position="552"/>
        <end position="770"/>
    </location>
</feature>
<keyword evidence="9 19" id="KW-0418">Kinase</keyword>
<keyword evidence="4" id="KW-1003">Cell membrane</keyword>
<name>A0A1E3XFA6_9BACT</name>
<dbReference type="SUPFAM" id="SSF158472">
    <property type="entry name" value="HAMP domain-like"/>
    <property type="match status" value="1"/>
</dbReference>
<dbReference type="SMART" id="SM00304">
    <property type="entry name" value="HAMP"/>
    <property type="match status" value="1"/>
</dbReference>
<keyword evidence="12" id="KW-0902">Two-component regulatory system</keyword>
<dbReference type="PANTHER" id="PTHR43065">
    <property type="entry name" value="SENSOR HISTIDINE KINASE"/>
    <property type="match status" value="1"/>
</dbReference>
<dbReference type="GO" id="GO:0000155">
    <property type="term" value="F:phosphorelay sensor kinase activity"/>
    <property type="evidence" value="ECO:0007669"/>
    <property type="project" value="InterPro"/>
</dbReference>
<evidence type="ECO:0000256" key="13">
    <source>
        <dbReference type="ARBA" id="ARBA00023136"/>
    </source>
</evidence>
<evidence type="ECO:0000313" key="20">
    <source>
        <dbReference type="Proteomes" id="UP000094056"/>
    </source>
</evidence>
<gene>
    <name evidence="19" type="ORF">SCARUB_00581</name>
</gene>
<evidence type="ECO:0000256" key="12">
    <source>
        <dbReference type="ARBA" id="ARBA00023012"/>
    </source>
</evidence>
<dbReference type="Gene3D" id="1.10.8.500">
    <property type="entry name" value="HAMP domain in histidine kinase"/>
    <property type="match status" value="1"/>
</dbReference>
<comment type="catalytic activity">
    <reaction evidence="1">
        <text>ATP + protein L-histidine = ADP + protein N-phospho-L-histidine.</text>
        <dbReference type="EC" id="2.7.13.3"/>
    </reaction>
</comment>
<comment type="caution">
    <text evidence="19">The sequence shown here is derived from an EMBL/GenBank/DDBJ whole genome shotgun (WGS) entry which is preliminary data.</text>
</comment>
<proteinExistence type="predicted"/>
<dbReference type="InterPro" id="IPR013656">
    <property type="entry name" value="PAS_4"/>
</dbReference>
<dbReference type="CDD" id="cd18774">
    <property type="entry name" value="PDC2_HK_sensor"/>
    <property type="match status" value="1"/>
</dbReference>
<keyword evidence="10" id="KW-0067">ATP-binding</keyword>
<feature type="transmembrane region" description="Helical" evidence="15">
    <location>
        <begin position="12"/>
        <end position="32"/>
    </location>
</feature>
<feature type="coiled-coil region" evidence="14">
    <location>
        <begin position="390"/>
        <end position="417"/>
    </location>
</feature>
<feature type="domain" description="PAS" evidence="17">
    <location>
        <begin position="410"/>
        <end position="466"/>
    </location>
</feature>
<dbReference type="PROSITE" id="PS50885">
    <property type="entry name" value="HAMP"/>
    <property type="match status" value="1"/>
</dbReference>
<evidence type="ECO:0000256" key="10">
    <source>
        <dbReference type="ARBA" id="ARBA00022840"/>
    </source>
</evidence>
<dbReference type="EC" id="2.7.13.3" evidence="3"/>
<dbReference type="NCBIfam" id="TIGR00229">
    <property type="entry name" value="sensory_box"/>
    <property type="match status" value="1"/>
</dbReference>
<evidence type="ECO:0000256" key="1">
    <source>
        <dbReference type="ARBA" id="ARBA00000085"/>
    </source>
</evidence>
<dbReference type="InterPro" id="IPR033479">
    <property type="entry name" value="dCache_1"/>
</dbReference>
<dbReference type="PROSITE" id="PS50109">
    <property type="entry name" value="HIS_KIN"/>
    <property type="match status" value="1"/>
</dbReference>
<dbReference type="InterPro" id="IPR005467">
    <property type="entry name" value="His_kinase_dom"/>
</dbReference>
<dbReference type="PROSITE" id="PS50112">
    <property type="entry name" value="PAS"/>
    <property type="match status" value="1"/>
</dbReference>
<keyword evidence="14" id="KW-0175">Coiled coil</keyword>
<evidence type="ECO:0000256" key="7">
    <source>
        <dbReference type="ARBA" id="ARBA00022692"/>
    </source>
</evidence>
<dbReference type="AlphaFoldDB" id="A0A1E3XFA6"/>
<sequence>MKLFRSIRGKLLIFTFCISLIPIAVITTLYYLNARNTIKIQTLDWLTAVAESRKLHVLSYIEAKKRQTTDFSSDGFIRDTLERINRGESPEQDTITALNRHLLVNKKPLDPHLEGIEVVNKDGRIIASTHEAIIGKGMSDHDVAYMRTMDKNYTETCIGEGKYTPHLERNSICAAAPIFLHESAEPLDVVINHYNMAFLNVVTTNRAGMGETGEVYLVNRDGIMLTESRFVGGASLRQVVDTEPVRKITEDGQGMTGIYPDYRGVSIVGASIYLPEYGWTLLAEIDKAEAFAPVTRLRDIFIITGITAITVVVTIAILLSTKVTKPIRTLVEGTKKVAKGDLEFRIETRAKDEIGILTDRFNWMVEKLKTSYDAIKGYSDKLEVMVNERTKDLAATTQELEKKVEEIEHARKDWETTFDSISDLISIHDEEFNIIRYNKAVERKFNAKPEELIGKKYYEVFHGADKPIPNCPLVQSKRSLKPATAEIVDHHMRGAFLISGFPRFNKQGKFIGSVGISRDITNLKKFEKEKQDMQIKMMATSKLASLGEIATGVAHEINQPLTYISSFIQGLKIDLKEDTIDKDGLKKELEVSYKQVGRIDEIIRNLRTFGRSDDIVKQRVSIETVLNNTLLLMGERIRLRNIEVVKNIETDLPVVSISSNQFEQVFINLFQNAMDAFTDKAHNAEIRVDIFLSKDKESVIIKVADNGRGMEQKCMDKMFEPFFTTKEVGKGTGLGLSIVYGIIREHNCSVTCESEINKGTIFTITLPIENSENRDTSHL</sequence>
<evidence type="ECO:0000256" key="2">
    <source>
        <dbReference type="ARBA" id="ARBA00004651"/>
    </source>
</evidence>
<dbReference type="Pfam" id="PF00512">
    <property type="entry name" value="HisKA"/>
    <property type="match status" value="1"/>
</dbReference>
<dbReference type="SUPFAM" id="SSF47384">
    <property type="entry name" value="Homodimeric domain of signal transducing histidine kinase"/>
    <property type="match status" value="1"/>
</dbReference>
<dbReference type="SMART" id="SM00387">
    <property type="entry name" value="HATPase_c"/>
    <property type="match status" value="1"/>
</dbReference>
<dbReference type="Gene3D" id="3.30.450.20">
    <property type="entry name" value="PAS domain"/>
    <property type="match status" value="2"/>
</dbReference>
<dbReference type="Proteomes" id="UP000094056">
    <property type="component" value="Unassembled WGS sequence"/>
</dbReference>
<evidence type="ECO:0000259" key="16">
    <source>
        <dbReference type="PROSITE" id="PS50109"/>
    </source>
</evidence>
<protein>
    <recommendedName>
        <fullName evidence="3">histidine kinase</fullName>
        <ecNumber evidence="3">2.7.13.3</ecNumber>
    </recommendedName>
</protein>
<dbReference type="SUPFAM" id="SSF55874">
    <property type="entry name" value="ATPase domain of HSP90 chaperone/DNA topoisomerase II/histidine kinase"/>
    <property type="match status" value="1"/>
</dbReference>
<dbReference type="EMBL" id="MAYW01000009">
    <property type="protein sequence ID" value="ODS34322.1"/>
    <property type="molecule type" value="Genomic_DNA"/>
</dbReference>
<dbReference type="GO" id="GO:0005524">
    <property type="term" value="F:ATP binding"/>
    <property type="evidence" value="ECO:0007669"/>
    <property type="project" value="UniProtKB-KW"/>
</dbReference>
<dbReference type="Pfam" id="PF00672">
    <property type="entry name" value="HAMP"/>
    <property type="match status" value="1"/>
</dbReference>
<evidence type="ECO:0000256" key="3">
    <source>
        <dbReference type="ARBA" id="ARBA00012438"/>
    </source>
</evidence>
<keyword evidence="5" id="KW-0597">Phosphoprotein</keyword>
<dbReference type="InterPro" id="IPR036097">
    <property type="entry name" value="HisK_dim/P_sf"/>
</dbReference>
<feature type="domain" description="HAMP" evidence="18">
    <location>
        <begin position="321"/>
        <end position="373"/>
    </location>
</feature>
<dbReference type="InterPro" id="IPR000014">
    <property type="entry name" value="PAS"/>
</dbReference>
<dbReference type="InterPro" id="IPR036890">
    <property type="entry name" value="HATPase_C_sf"/>
</dbReference>
<dbReference type="PATRIC" id="fig|1872076.5.peg.667"/>
<keyword evidence="8" id="KW-0547">Nucleotide-binding</keyword>
<feature type="transmembrane region" description="Helical" evidence="15">
    <location>
        <begin position="300"/>
        <end position="319"/>
    </location>
</feature>
<keyword evidence="13 15" id="KW-0472">Membrane</keyword>
<dbReference type="InterPro" id="IPR035965">
    <property type="entry name" value="PAS-like_dom_sf"/>
</dbReference>
<evidence type="ECO:0000256" key="5">
    <source>
        <dbReference type="ARBA" id="ARBA00022553"/>
    </source>
</evidence>
<dbReference type="InterPro" id="IPR003661">
    <property type="entry name" value="HisK_dim/P_dom"/>
</dbReference>
<evidence type="ECO:0000259" key="18">
    <source>
        <dbReference type="PROSITE" id="PS50885"/>
    </source>
</evidence>
<dbReference type="Pfam" id="PF02743">
    <property type="entry name" value="dCache_1"/>
    <property type="match status" value="1"/>
</dbReference>
<organism evidence="19 20">
    <name type="scientific">Candidatus Scalindua rubra</name>
    <dbReference type="NCBI Taxonomy" id="1872076"/>
    <lineage>
        <taxon>Bacteria</taxon>
        <taxon>Pseudomonadati</taxon>
        <taxon>Planctomycetota</taxon>
        <taxon>Candidatus Brocadiia</taxon>
        <taxon>Candidatus Brocadiales</taxon>
        <taxon>Candidatus Scalinduaceae</taxon>
        <taxon>Candidatus Scalindua</taxon>
    </lineage>
</organism>
<dbReference type="InterPro" id="IPR003594">
    <property type="entry name" value="HATPase_dom"/>
</dbReference>
<evidence type="ECO:0000256" key="15">
    <source>
        <dbReference type="SAM" id="Phobius"/>
    </source>
</evidence>
<dbReference type="SMART" id="SM00091">
    <property type="entry name" value="PAS"/>
    <property type="match status" value="1"/>
</dbReference>
<dbReference type="Pfam" id="PF08448">
    <property type="entry name" value="PAS_4"/>
    <property type="match status" value="1"/>
</dbReference>